<evidence type="ECO:0000313" key="2">
    <source>
        <dbReference type="Proteomes" id="UP000002365"/>
    </source>
</evidence>
<dbReference type="Pfam" id="PF11553">
    <property type="entry name" value="DUF3231"/>
    <property type="match status" value="1"/>
</dbReference>
<protein>
    <submittedName>
        <fullName evidence="1">Uncharacterized protein</fullName>
    </submittedName>
</protein>
<dbReference type="KEGG" id="bmd:BMD_1085"/>
<sequence length="93" mass="10647">MNAESKRLTSPEITSLCAQYYQDTLAACVAKHVLATVTDAEIRSLFAFSLELSKKHIKLLTAIFHAKHFSCRTDLQMKMWICTHLRFLQILFG</sequence>
<accession>D5DBG4</accession>
<dbReference type="Gene3D" id="1.20.1260.10">
    <property type="match status" value="1"/>
</dbReference>
<dbReference type="HOGENOM" id="CLU_2393717_0_0_9"/>
<reference evidence="1 2" key="1">
    <citation type="journal article" date="2011" name="J. Bacteriol.">
        <title>Genome sequences of the biotechnologically important Bacillus megaterium strains QM B1551 and DSM319.</title>
        <authorList>
            <person name="Eppinger M."/>
            <person name="Bunk B."/>
            <person name="Johns M.A."/>
            <person name="Edirisinghe J.N."/>
            <person name="Kutumbaka K.K."/>
            <person name="Koenig S.S."/>
            <person name="Huot Creasy H."/>
            <person name="Rosovitz M.J."/>
            <person name="Riley D.R."/>
            <person name="Daugherty S."/>
            <person name="Martin M."/>
            <person name="Elbourne L.D."/>
            <person name="Paulsen I."/>
            <person name="Biedendieck R."/>
            <person name="Braun C."/>
            <person name="Grayburn S."/>
            <person name="Dhingra S."/>
            <person name="Lukyanchuk V."/>
            <person name="Ball B."/>
            <person name="Ul-Qamar R."/>
            <person name="Seibel J."/>
            <person name="Bremer E."/>
            <person name="Jahn D."/>
            <person name="Ravel J."/>
            <person name="Vary P.S."/>
        </authorList>
    </citation>
    <scope>NUCLEOTIDE SEQUENCE [LARGE SCALE GENOMIC DNA]</scope>
    <source>
        <strain evidence="2">DSM 319 / IMG 1521</strain>
    </source>
</reference>
<dbReference type="AlphaFoldDB" id="D5DBG4"/>
<dbReference type="RefSeq" id="WP_013082082.1">
    <property type="nucleotide sequence ID" value="NC_014103.1"/>
</dbReference>
<dbReference type="Proteomes" id="UP000002365">
    <property type="component" value="Chromosome"/>
</dbReference>
<name>D5DBG4_PRIM3</name>
<organism evidence="1 2">
    <name type="scientific">Priestia megaterium (strain DSM 319 / IMG 1521)</name>
    <name type="common">Bacillus megaterium</name>
    <dbReference type="NCBI Taxonomy" id="592022"/>
    <lineage>
        <taxon>Bacteria</taxon>
        <taxon>Bacillati</taxon>
        <taxon>Bacillota</taxon>
        <taxon>Bacilli</taxon>
        <taxon>Bacillales</taxon>
        <taxon>Bacillaceae</taxon>
        <taxon>Priestia</taxon>
    </lineage>
</organism>
<dbReference type="InterPro" id="IPR021617">
    <property type="entry name" value="DUF3231"/>
</dbReference>
<dbReference type="InterPro" id="IPR012347">
    <property type="entry name" value="Ferritin-like"/>
</dbReference>
<dbReference type="EMBL" id="CP001982">
    <property type="protein sequence ID" value="ADF37946.1"/>
    <property type="molecule type" value="Genomic_DNA"/>
</dbReference>
<proteinExistence type="predicted"/>
<evidence type="ECO:0000313" key="1">
    <source>
        <dbReference type="EMBL" id="ADF37946.1"/>
    </source>
</evidence>
<gene>
    <name evidence="1" type="ordered locus">BMD_1085</name>
</gene>